<organism evidence="1 2">
    <name type="scientific">Trichinella pseudospiralis</name>
    <name type="common">Parasitic roundworm</name>
    <dbReference type="NCBI Taxonomy" id="6337"/>
    <lineage>
        <taxon>Eukaryota</taxon>
        <taxon>Metazoa</taxon>
        <taxon>Ecdysozoa</taxon>
        <taxon>Nematoda</taxon>
        <taxon>Enoplea</taxon>
        <taxon>Dorylaimia</taxon>
        <taxon>Trichinellida</taxon>
        <taxon>Trichinellidae</taxon>
        <taxon>Trichinella</taxon>
    </lineage>
</organism>
<sequence length="122" mass="13819">MPIYSSSTFAAVYTVKALTPSPTLSHSLSRLTYVPSLLWHRSAFHAFSIGSSLPSVRPLRRCNQTDARFYPLNSFRFLHHGVFVLLAVGLLEPANYSFIVKFYCSTMNLRVTIPAYIKFGFH</sequence>
<name>A0A0V1FEF0_TRIPS</name>
<dbReference type="AlphaFoldDB" id="A0A0V1FEF0"/>
<dbReference type="Proteomes" id="UP000054995">
    <property type="component" value="Unassembled WGS sequence"/>
</dbReference>
<proteinExistence type="predicted"/>
<reference evidence="1 2" key="1">
    <citation type="submission" date="2015-01" db="EMBL/GenBank/DDBJ databases">
        <title>Evolution of Trichinella species and genotypes.</title>
        <authorList>
            <person name="Korhonen P.K."/>
            <person name="Edoardo P."/>
            <person name="Giuseppe L.R."/>
            <person name="Gasser R.B."/>
        </authorList>
    </citation>
    <scope>NUCLEOTIDE SEQUENCE [LARGE SCALE GENOMIC DNA]</scope>
    <source>
        <strain evidence="1">ISS470</strain>
    </source>
</reference>
<comment type="caution">
    <text evidence="1">The sequence shown here is derived from an EMBL/GenBank/DDBJ whole genome shotgun (WGS) entry which is preliminary data.</text>
</comment>
<dbReference type="EMBL" id="JYDT01000114">
    <property type="protein sequence ID" value="KRY84424.1"/>
    <property type="molecule type" value="Genomic_DNA"/>
</dbReference>
<evidence type="ECO:0000313" key="2">
    <source>
        <dbReference type="Proteomes" id="UP000054995"/>
    </source>
</evidence>
<gene>
    <name evidence="1" type="ORF">T4D_5403</name>
</gene>
<accession>A0A0V1FEF0</accession>
<keyword evidence="2" id="KW-1185">Reference proteome</keyword>
<protein>
    <submittedName>
        <fullName evidence="1">Uncharacterized protein</fullName>
    </submittedName>
</protein>
<evidence type="ECO:0000313" key="1">
    <source>
        <dbReference type="EMBL" id="KRY84424.1"/>
    </source>
</evidence>